<sequence length="898" mass="97310">MRLVTYPPMAFGVSIIAFTLQLVREREVKCKHVALAQGLSVRAFWLGTLMAHYLVNVVNAVVLLLAIQWRGGPKLTGSGFPMLIVEAMIYPVSLLLMAYNVSMLFTQVELAVKVLPLTNMLLGTIPTTCVYLLLQLPEWLEVARGLHAAMSLLNPVYGLPGMVLMMYEEPHMTLSELLVSRTAIPLYGSVVVIAMLAMNLVYQDARSRSAVPGDFQEFDAGRKDDDVLTEESRVNTSIFDDNNEDAAMYHELHHTYRGAEAERRRGAMAPARWALLPLLPLLPVTKALLNCSAPRREAHDPVTAVCCTAQDAWDGLVAEGGCGGSGPTENQCNAAMELCREPLAGRRIAGSGPDCQRAVQDFSISEDSDVAVDLSSAKVTCELPQWTPCGGTVRGLGVGLLIATGVALLLVASAACVAFDWRLLPSLVAKQRRKLLVEDIHAQDKGEVLEPEGRADSAPAPPRPVPPAPPTPTARPPQGFDGLRAAADGDAPAESPAMAAMSPQDQIIGAGEPETVKAPPRPRHYASAYALHKAFMVIACIAVVLRVSYIVARVLLVVGLSLAYQCLPELLLCILPLVWVACTSRRPKSSTIAIPASVAYWGPWGALPRFTTYAVCTICTEIYSTLVAALAVARMPCNSSPLAGVLLYCIGLLVAVVRAYCAVLALRLQDELASMCRRVLPREKAAWGNAGNTKAMDQNQKRWQGLGFFGSREVIEDTVRDFNEPDDPSKAALACPFLPEFLCPVLRRRLVGRRILAGGILLGVLSAGASAFIARAVLGEQQPEEERLSSCDATQNGTSTCAAWELAGVNVTDAAGVRKMDLARTLTDCCQGCDEVKDCQGWIFEHLDKRCRWIHFVDEVCNANPGDMSCRCFTSRGIAFSFKPPKKTYLIWVDASWE</sequence>
<evidence type="ECO:0000313" key="3">
    <source>
        <dbReference type="EMBL" id="CAJ1400388.1"/>
    </source>
</evidence>
<organism evidence="3 4">
    <name type="scientific">Effrenium voratum</name>
    <dbReference type="NCBI Taxonomy" id="2562239"/>
    <lineage>
        <taxon>Eukaryota</taxon>
        <taxon>Sar</taxon>
        <taxon>Alveolata</taxon>
        <taxon>Dinophyceae</taxon>
        <taxon>Suessiales</taxon>
        <taxon>Symbiodiniaceae</taxon>
        <taxon>Effrenium</taxon>
    </lineage>
</organism>
<dbReference type="Proteomes" id="UP001178507">
    <property type="component" value="Unassembled WGS sequence"/>
</dbReference>
<comment type="caution">
    <text evidence="3">The sequence shown here is derived from an EMBL/GenBank/DDBJ whole genome shotgun (WGS) entry which is preliminary data.</text>
</comment>
<feature type="transmembrane region" description="Helical" evidence="2">
    <location>
        <begin position="562"/>
        <end position="582"/>
    </location>
</feature>
<name>A0AA36NFP7_9DINO</name>
<keyword evidence="2" id="KW-0812">Transmembrane</keyword>
<feature type="transmembrane region" description="Helical" evidence="2">
    <location>
        <begin position="610"/>
        <end position="633"/>
    </location>
</feature>
<keyword evidence="2" id="KW-0472">Membrane</keyword>
<feature type="transmembrane region" description="Helical" evidence="2">
    <location>
        <begin position="44"/>
        <end position="67"/>
    </location>
</feature>
<evidence type="ECO:0000256" key="2">
    <source>
        <dbReference type="SAM" id="Phobius"/>
    </source>
</evidence>
<keyword evidence="4" id="KW-1185">Reference proteome</keyword>
<keyword evidence="2" id="KW-1133">Transmembrane helix</keyword>
<protein>
    <submittedName>
        <fullName evidence="3">Uncharacterized protein</fullName>
    </submittedName>
</protein>
<feature type="region of interest" description="Disordered" evidence="1">
    <location>
        <begin position="446"/>
        <end position="498"/>
    </location>
</feature>
<evidence type="ECO:0000313" key="4">
    <source>
        <dbReference type="Proteomes" id="UP001178507"/>
    </source>
</evidence>
<feature type="transmembrane region" description="Helical" evidence="2">
    <location>
        <begin position="114"/>
        <end position="134"/>
    </location>
</feature>
<evidence type="ECO:0000256" key="1">
    <source>
        <dbReference type="SAM" id="MobiDB-lite"/>
    </source>
</evidence>
<dbReference type="EMBL" id="CAUJNA010003370">
    <property type="protein sequence ID" value="CAJ1400388.1"/>
    <property type="molecule type" value="Genomic_DNA"/>
</dbReference>
<proteinExistence type="predicted"/>
<feature type="transmembrane region" description="Helical" evidence="2">
    <location>
        <begin position="6"/>
        <end position="23"/>
    </location>
</feature>
<feature type="transmembrane region" description="Helical" evidence="2">
    <location>
        <begin position="645"/>
        <end position="668"/>
    </location>
</feature>
<feature type="compositionally biased region" description="Pro residues" evidence="1">
    <location>
        <begin position="459"/>
        <end position="475"/>
    </location>
</feature>
<accession>A0AA36NFP7</accession>
<feature type="transmembrane region" description="Helical" evidence="2">
    <location>
        <begin position="79"/>
        <end position="102"/>
    </location>
</feature>
<dbReference type="AlphaFoldDB" id="A0AA36NFP7"/>
<feature type="transmembrane region" description="Helical" evidence="2">
    <location>
        <begin position="534"/>
        <end position="556"/>
    </location>
</feature>
<feature type="transmembrane region" description="Helical" evidence="2">
    <location>
        <begin position="179"/>
        <end position="202"/>
    </location>
</feature>
<feature type="compositionally biased region" description="Basic and acidic residues" evidence="1">
    <location>
        <begin position="446"/>
        <end position="455"/>
    </location>
</feature>
<reference evidence="3" key="1">
    <citation type="submission" date="2023-08" db="EMBL/GenBank/DDBJ databases">
        <authorList>
            <person name="Chen Y."/>
            <person name="Shah S."/>
            <person name="Dougan E. K."/>
            <person name="Thang M."/>
            <person name="Chan C."/>
        </authorList>
    </citation>
    <scope>NUCLEOTIDE SEQUENCE</scope>
</reference>
<feature type="transmembrane region" description="Helical" evidence="2">
    <location>
        <begin position="398"/>
        <end position="424"/>
    </location>
</feature>
<gene>
    <name evidence="3" type="ORF">EVOR1521_LOCUS23732</name>
</gene>